<dbReference type="RefSeq" id="WP_160651705.1">
    <property type="nucleotide sequence ID" value="NZ_RSEJ01000011.1"/>
</dbReference>
<keyword evidence="5 6" id="KW-0067">ATP-binding</keyword>
<proteinExistence type="inferred from homology"/>
<dbReference type="PROSITE" id="PS00721">
    <property type="entry name" value="FTHFS_1"/>
    <property type="match status" value="1"/>
</dbReference>
<gene>
    <name evidence="6" type="primary">fhs</name>
    <name evidence="7" type="ORF">EIZ48_12370</name>
</gene>
<keyword evidence="3 6" id="KW-0436">Ligase</keyword>
<dbReference type="CDD" id="cd00477">
    <property type="entry name" value="FTHFS"/>
    <property type="match status" value="1"/>
</dbReference>
<dbReference type="Pfam" id="PF01268">
    <property type="entry name" value="FTHFS"/>
    <property type="match status" value="1"/>
</dbReference>
<evidence type="ECO:0000256" key="2">
    <source>
        <dbReference type="ARBA" id="ARBA00022563"/>
    </source>
</evidence>
<dbReference type="InterPro" id="IPR027417">
    <property type="entry name" value="P-loop_NTPase"/>
</dbReference>
<protein>
    <recommendedName>
        <fullName evidence="6">Formate--tetrahydrofolate ligase</fullName>
        <ecNumber evidence="6">6.3.4.3</ecNumber>
    </recommendedName>
    <alternativeName>
        <fullName evidence="6">Formyltetrahydrofolate synthetase</fullName>
        <shortName evidence="6">FHS</shortName>
        <shortName evidence="6">FTHFS</shortName>
    </alternativeName>
</protein>
<dbReference type="EMBL" id="RSEJ01000011">
    <property type="protein sequence ID" value="NBI53373.1"/>
    <property type="molecule type" value="Genomic_DNA"/>
</dbReference>
<keyword evidence="4 6" id="KW-0547">Nucleotide-binding</keyword>
<comment type="similarity">
    <text evidence="6">Belongs to the formate--tetrahydrofolate ligase family.</text>
</comment>
<dbReference type="InterPro" id="IPR020628">
    <property type="entry name" value="Formate_THF_ligase_CS"/>
</dbReference>
<evidence type="ECO:0000256" key="3">
    <source>
        <dbReference type="ARBA" id="ARBA00022598"/>
    </source>
</evidence>
<comment type="pathway">
    <text evidence="1 6">One-carbon metabolism; tetrahydrofolate interconversion.</text>
</comment>
<evidence type="ECO:0000313" key="8">
    <source>
        <dbReference type="Proteomes" id="UP000738517"/>
    </source>
</evidence>
<name>A0ABW9YJH2_9GAMM</name>
<accession>A0ABW9YJH2</accession>
<keyword evidence="2 6" id="KW-0554">One-carbon metabolism</keyword>
<keyword evidence="8" id="KW-1185">Reference proteome</keyword>
<sequence length="588" mass="62315">MKNELNVALVSTEIASPEIVSPEIVPPDSLPPPGAPDIDIARAVAPRPVIDVAAERLGLLPHALIPYGHYKAKIDMAQLDVSHQRGQLVLVTAMTPTTAGEGKTTTSIGLSDGLNALGVNSTVCLREPSLGPCFGMKGGAAGGGRSQAIPMEDLNLHFNGDFHAITVAHNLLVSLIDNHIHWGNELGLDPRRICWRRVMDLNERALRNIVCGLGGTAHGVPRESGFDITVASEIMAVLCLAEGPKDLQNRLGEMIIGRRRDGSVVTVRDLGADGAMTVLLKEAMMPNLIQSLEHNPVLVHGGPFANIAHGCSSLMATRAALALSDVVVTEAGFGADLGAEKFINIKCRLAGLSPDAVVLVCTVRALKMQGGIERLALEQPNVTAVEAGSANLLRHIQNIQQFGLIPLVAINRFPSDSDEELAVIQQCCLASGARVVSADHWARGSEGAKDMATAVLDLLQQPPPNVIPLYADDMPLDEKITAVATRIYGAGEVHFSTKALSQLDDIHQLGFGHLPVCIAKTPYSFSSEPGVLGAPINHALPVREVRLMAGAGFVVVICGDIMTMPGLPRHPAALDIRLDEHGEITGLF</sequence>
<organism evidence="7 8">
    <name type="scientific">Photobacterium alginatilyticum</name>
    <dbReference type="NCBI Taxonomy" id="1775171"/>
    <lineage>
        <taxon>Bacteria</taxon>
        <taxon>Pseudomonadati</taxon>
        <taxon>Pseudomonadota</taxon>
        <taxon>Gammaproteobacteria</taxon>
        <taxon>Vibrionales</taxon>
        <taxon>Vibrionaceae</taxon>
        <taxon>Photobacterium</taxon>
    </lineage>
</organism>
<dbReference type="Gene3D" id="3.30.1510.10">
    <property type="entry name" value="Domain 2, N(10)-formyltetrahydrofolate synthetase"/>
    <property type="match status" value="1"/>
</dbReference>
<dbReference type="GO" id="GO:0004329">
    <property type="term" value="F:formate-tetrahydrofolate ligase activity"/>
    <property type="evidence" value="ECO:0007669"/>
    <property type="project" value="UniProtKB-EC"/>
</dbReference>
<dbReference type="Gene3D" id="3.40.50.300">
    <property type="entry name" value="P-loop containing nucleotide triphosphate hydrolases"/>
    <property type="match status" value="1"/>
</dbReference>
<feature type="binding site" evidence="6">
    <location>
        <begin position="97"/>
        <end position="104"/>
    </location>
    <ligand>
        <name>ATP</name>
        <dbReference type="ChEBI" id="CHEBI:30616"/>
    </ligand>
</feature>
<evidence type="ECO:0000256" key="1">
    <source>
        <dbReference type="ARBA" id="ARBA00004777"/>
    </source>
</evidence>
<comment type="catalytic activity">
    <reaction evidence="6">
        <text>(6S)-5,6,7,8-tetrahydrofolate + formate + ATP = (6R)-10-formyltetrahydrofolate + ADP + phosphate</text>
        <dbReference type="Rhea" id="RHEA:20221"/>
        <dbReference type="ChEBI" id="CHEBI:15740"/>
        <dbReference type="ChEBI" id="CHEBI:30616"/>
        <dbReference type="ChEBI" id="CHEBI:43474"/>
        <dbReference type="ChEBI" id="CHEBI:57453"/>
        <dbReference type="ChEBI" id="CHEBI:195366"/>
        <dbReference type="ChEBI" id="CHEBI:456216"/>
        <dbReference type="EC" id="6.3.4.3"/>
    </reaction>
</comment>
<dbReference type="InterPro" id="IPR000559">
    <property type="entry name" value="Formate_THF_ligase"/>
</dbReference>
<dbReference type="EC" id="6.3.4.3" evidence="6"/>
<dbReference type="SUPFAM" id="SSF52540">
    <property type="entry name" value="P-loop containing nucleoside triphosphate hydrolases"/>
    <property type="match status" value="1"/>
</dbReference>
<dbReference type="Proteomes" id="UP000738517">
    <property type="component" value="Unassembled WGS sequence"/>
</dbReference>
<evidence type="ECO:0000256" key="6">
    <source>
        <dbReference type="HAMAP-Rule" id="MF_01543"/>
    </source>
</evidence>
<evidence type="ECO:0000256" key="5">
    <source>
        <dbReference type="ARBA" id="ARBA00022840"/>
    </source>
</evidence>
<evidence type="ECO:0000313" key="7">
    <source>
        <dbReference type="EMBL" id="NBI53373.1"/>
    </source>
</evidence>
<dbReference type="Gene3D" id="3.10.410.10">
    <property type="entry name" value="Formyltetrahydrofolate synthetase, domain 3"/>
    <property type="match status" value="1"/>
</dbReference>
<evidence type="ECO:0000256" key="4">
    <source>
        <dbReference type="ARBA" id="ARBA00022741"/>
    </source>
</evidence>
<reference evidence="7 8" key="1">
    <citation type="journal article" date="2017" name="Int. J. Syst. Evol. Microbiol.">
        <title>Photobacterium alginatilyticum sp. nov., a marine bacterium isolated from bottom seawater.</title>
        <authorList>
            <person name="Wang X."/>
            <person name="Wang Y."/>
            <person name="Yang X."/>
            <person name="Sun H."/>
            <person name="Li B."/>
            <person name="Zhang X.H."/>
        </authorList>
    </citation>
    <scope>NUCLEOTIDE SEQUENCE [LARGE SCALE GENOMIC DNA]</scope>
    <source>
        <strain evidence="7 8">P03D4</strain>
    </source>
</reference>
<dbReference type="NCBIfam" id="NF010030">
    <property type="entry name" value="PRK13505.1"/>
    <property type="match status" value="1"/>
</dbReference>
<dbReference type="HAMAP" id="MF_01543">
    <property type="entry name" value="FTHFS"/>
    <property type="match status" value="1"/>
</dbReference>
<comment type="caution">
    <text evidence="7">The sequence shown here is derived from an EMBL/GenBank/DDBJ whole genome shotgun (WGS) entry which is preliminary data.</text>
</comment>